<gene>
    <name evidence="2" type="ORF">Vretimale_4485</name>
</gene>
<comment type="caution">
    <text evidence="2">The sequence shown here is derived from an EMBL/GenBank/DDBJ whole genome shotgun (WGS) entry which is preliminary data.</text>
</comment>
<feature type="compositionally biased region" description="Pro residues" evidence="1">
    <location>
        <begin position="67"/>
        <end position="81"/>
    </location>
</feature>
<feature type="compositionally biased region" description="Polar residues" evidence="1">
    <location>
        <begin position="101"/>
        <end position="120"/>
    </location>
</feature>
<evidence type="ECO:0000256" key="1">
    <source>
        <dbReference type="SAM" id="MobiDB-lite"/>
    </source>
</evidence>
<feature type="non-terminal residue" evidence="2">
    <location>
        <position position="369"/>
    </location>
</feature>
<evidence type="ECO:0000313" key="2">
    <source>
        <dbReference type="EMBL" id="GIL99262.1"/>
    </source>
</evidence>
<dbReference type="InterPro" id="IPR021511">
    <property type="entry name" value="DUF3172"/>
</dbReference>
<dbReference type="EMBL" id="BNCQ01000006">
    <property type="protein sequence ID" value="GIL99262.1"/>
    <property type="molecule type" value="Genomic_DNA"/>
</dbReference>
<accession>A0A8J4DB20</accession>
<name>A0A8J4DB20_9CHLO</name>
<protein>
    <recommendedName>
        <fullName evidence="4">DUF3172 domain-containing protein</fullName>
    </recommendedName>
</protein>
<dbReference type="Pfam" id="PF11371">
    <property type="entry name" value="DUF3172"/>
    <property type="match status" value="1"/>
</dbReference>
<sequence>RIPFPRLLLYDLQVHRFLSTNLLGGAFENKECVTVMLRAHRVCHSHRVGSVTRVRLVVRAQQQRRPPSIPRSPFPPPPRPPSGYSNEQRPTYPYGEPGMQPGSSTSPQFNLGDASPTTSSPRDDADRGSSIGLGGYAQALIAAAFVMGLGIGTWFDSEVVLTPANVSSTEIIDRAVPNADICMANGYSASVLSMNVFVTYNPFNVYISQPQVKGGCVLRRANVGLLEREKLVTPHDVDLCKQRMNTFAYVGDLKSEPEVECVYHSEEAENQYLEVLGMVLQVNLFEPLSPFPQQMTPCVHADGTTYTCRSRTVAGSLGSSALSAPCRKVQRAGAFARPRQLPANSVALPVALSAHLLHQYPGPAIHAEL</sequence>
<reference evidence="2" key="1">
    <citation type="journal article" date="2021" name="Proc. Natl. Acad. Sci. U.S.A.">
        <title>Three genomes in the algal genus Volvox reveal the fate of a haploid sex-determining region after a transition to homothallism.</title>
        <authorList>
            <person name="Yamamoto K."/>
            <person name="Hamaji T."/>
            <person name="Kawai-Toyooka H."/>
            <person name="Matsuzaki R."/>
            <person name="Takahashi F."/>
            <person name="Nishimura Y."/>
            <person name="Kawachi M."/>
            <person name="Noguchi H."/>
            <person name="Minakuchi Y."/>
            <person name="Umen J.G."/>
            <person name="Toyoda A."/>
            <person name="Nozaki H."/>
        </authorList>
    </citation>
    <scope>NUCLEOTIDE SEQUENCE</scope>
    <source>
        <strain evidence="2">NIES-3785</strain>
    </source>
</reference>
<feature type="region of interest" description="Disordered" evidence="1">
    <location>
        <begin position="59"/>
        <end position="129"/>
    </location>
</feature>
<evidence type="ECO:0000313" key="3">
    <source>
        <dbReference type="Proteomes" id="UP000722791"/>
    </source>
</evidence>
<dbReference type="Proteomes" id="UP000722791">
    <property type="component" value="Unassembled WGS sequence"/>
</dbReference>
<dbReference type="AlphaFoldDB" id="A0A8J4DB20"/>
<organism evidence="2 3">
    <name type="scientific">Volvox reticuliferus</name>
    <dbReference type="NCBI Taxonomy" id="1737510"/>
    <lineage>
        <taxon>Eukaryota</taxon>
        <taxon>Viridiplantae</taxon>
        <taxon>Chlorophyta</taxon>
        <taxon>core chlorophytes</taxon>
        <taxon>Chlorophyceae</taxon>
        <taxon>CS clade</taxon>
        <taxon>Chlamydomonadales</taxon>
        <taxon>Volvocaceae</taxon>
        <taxon>Volvox</taxon>
    </lineage>
</organism>
<proteinExistence type="predicted"/>
<evidence type="ECO:0008006" key="4">
    <source>
        <dbReference type="Google" id="ProtNLM"/>
    </source>
</evidence>